<gene>
    <name evidence="2" type="ORF">L323_02110</name>
</gene>
<dbReference type="AlphaFoldDB" id="U4R5G3"/>
<dbReference type="Proteomes" id="UP000016860">
    <property type="component" value="Unassembled WGS sequence"/>
</dbReference>
<sequence length="29" mass="3144">MDKKKATIIKFLLGFVGGAIAVSIYFIAK</sequence>
<organism evidence="2 3">
    <name type="scientific">Ruminiclostridium papyrosolvens C7</name>
    <dbReference type="NCBI Taxonomy" id="1330534"/>
    <lineage>
        <taxon>Bacteria</taxon>
        <taxon>Bacillati</taxon>
        <taxon>Bacillota</taxon>
        <taxon>Clostridia</taxon>
        <taxon>Eubacteriales</taxon>
        <taxon>Oscillospiraceae</taxon>
        <taxon>Ruminiclostridium</taxon>
    </lineage>
</organism>
<keyword evidence="1" id="KW-0472">Membrane</keyword>
<protein>
    <submittedName>
        <fullName evidence="2">Uncharacterized protein</fullName>
    </submittedName>
</protein>
<comment type="caution">
    <text evidence="2">The sequence shown here is derived from an EMBL/GenBank/DDBJ whole genome shotgun (WGS) entry which is preliminary data.</text>
</comment>
<evidence type="ECO:0000313" key="2">
    <source>
        <dbReference type="EMBL" id="EPR13895.1"/>
    </source>
</evidence>
<keyword evidence="1" id="KW-1133">Transmembrane helix</keyword>
<reference evidence="2 3" key="1">
    <citation type="journal article" date="2013" name="Genome Announc.">
        <title>Draft Genome Sequence of the Cellulolytic Bacterium Clostridium papyrosolvens C7 (ATCC 700395).</title>
        <authorList>
            <person name="Zepeda V."/>
            <person name="Dassa B."/>
            <person name="Borovok I."/>
            <person name="Lamed R."/>
            <person name="Bayer E.A."/>
            <person name="Cate J.H."/>
        </authorList>
    </citation>
    <scope>NUCLEOTIDE SEQUENCE [LARGE SCALE GENOMIC DNA]</scope>
    <source>
        <strain evidence="2 3">C7</strain>
    </source>
</reference>
<name>U4R5G3_9FIRM</name>
<evidence type="ECO:0000313" key="3">
    <source>
        <dbReference type="Proteomes" id="UP000016860"/>
    </source>
</evidence>
<accession>U4R5G3</accession>
<feature type="transmembrane region" description="Helical" evidence="1">
    <location>
        <begin position="7"/>
        <end position="28"/>
    </location>
</feature>
<dbReference type="EMBL" id="ATAY01000013">
    <property type="protein sequence ID" value="EPR13895.1"/>
    <property type="molecule type" value="Genomic_DNA"/>
</dbReference>
<evidence type="ECO:0000256" key="1">
    <source>
        <dbReference type="SAM" id="Phobius"/>
    </source>
</evidence>
<keyword evidence="1" id="KW-0812">Transmembrane</keyword>
<proteinExistence type="predicted"/>
<dbReference type="STRING" id="1330534.L323_02110"/>